<protein>
    <submittedName>
        <fullName evidence="2">Uncharacterized protein</fullName>
    </submittedName>
</protein>
<accession>A0A7C9HU74</accession>
<dbReference type="AlphaFoldDB" id="A0A7C9HU74"/>
<gene>
    <name evidence="2" type="ORF">GO986_20670</name>
</gene>
<dbReference type="RefSeq" id="WP_157461414.1">
    <property type="nucleotide sequence ID" value="NZ_WQLB01000045.1"/>
</dbReference>
<dbReference type="EMBL" id="WQLB01000045">
    <property type="protein sequence ID" value="MVN89153.1"/>
    <property type="molecule type" value="Genomic_DNA"/>
</dbReference>
<proteinExistence type="predicted"/>
<reference evidence="2 3" key="1">
    <citation type="submission" date="2019-12" db="EMBL/GenBank/DDBJ databases">
        <title>Deinococcus sp. HMF7620 Genome sequencing and assembly.</title>
        <authorList>
            <person name="Kang H."/>
            <person name="Kim H."/>
            <person name="Joh K."/>
        </authorList>
    </citation>
    <scope>NUCLEOTIDE SEQUENCE [LARGE SCALE GENOMIC DNA]</scope>
    <source>
        <strain evidence="2 3">HMF7620</strain>
    </source>
</reference>
<feature type="region of interest" description="Disordered" evidence="1">
    <location>
        <begin position="1"/>
        <end position="34"/>
    </location>
</feature>
<dbReference type="Proteomes" id="UP000483286">
    <property type="component" value="Unassembled WGS sequence"/>
</dbReference>
<evidence type="ECO:0000313" key="2">
    <source>
        <dbReference type="EMBL" id="MVN89153.1"/>
    </source>
</evidence>
<name>A0A7C9HU74_9DEIO</name>
<organism evidence="2 3">
    <name type="scientific">Deinococcus arboris</name>
    <dbReference type="NCBI Taxonomy" id="2682977"/>
    <lineage>
        <taxon>Bacteria</taxon>
        <taxon>Thermotogati</taxon>
        <taxon>Deinococcota</taxon>
        <taxon>Deinococci</taxon>
        <taxon>Deinococcales</taxon>
        <taxon>Deinococcaceae</taxon>
        <taxon>Deinococcus</taxon>
    </lineage>
</organism>
<evidence type="ECO:0000256" key="1">
    <source>
        <dbReference type="SAM" id="MobiDB-lite"/>
    </source>
</evidence>
<keyword evidence="3" id="KW-1185">Reference proteome</keyword>
<comment type="caution">
    <text evidence="2">The sequence shown here is derived from an EMBL/GenBank/DDBJ whole genome shotgun (WGS) entry which is preliminary data.</text>
</comment>
<sequence length="101" mass="10996">MSTPHPDTPAPAPLQALSARWRAEADDEPEGRPSWSVLHYCADELDLLVGAGPEQPDPPDPSTWAEALTLLRDAETTLIQYGGQGGYTLSRLQVFLRARAD</sequence>
<feature type="compositionally biased region" description="Pro residues" evidence="1">
    <location>
        <begin position="1"/>
        <end position="12"/>
    </location>
</feature>
<evidence type="ECO:0000313" key="3">
    <source>
        <dbReference type="Proteomes" id="UP000483286"/>
    </source>
</evidence>